<name>A0A345CPR7_9GAMM</name>
<dbReference type="InterPro" id="IPR036188">
    <property type="entry name" value="FAD/NAD-bd_sf"/>
</dbReference>
<dbReference type="Proteomes" id="UP000264980">
    <property type="component" value="Chromosome"/>
</dbReference>
<dbReference type="Gene3D" id="3.50.50.60">
    <property type="entry name" value="FAD/NAD(P)-binding domain"/>
    <property type="match status" value="1"/>
</dbReference>
<evidence type="ECO:0000313" key="2">
    <source>
        <dbReference type="EMBL" id="AXF75434.1"/>
    </source>
</evidence>
<dbReference type="PANTHER" id="PTHR40254:SF1">
    <property type="entry name" value="BLR0577 PROTEIN"/>
    <property type="match status" value="1"/>
</dbReference>
<accession>A0A345CPR7</accession>
<feature type="domain" description="FAD-dependent urate hydroxylase HpyO/Asp monooxygenase CreE-like FAD/NAD(P)-binding" evidence="1">
    <location>
        <begin position="5"/>
        <end position="152"/>
    </location>
</feature>
<dbReference type="Pfam" id="PF13454">
    <property type="entry name" value="NAD_binding_9"/>
    <property type="match status" value="1"/>
</dbReference>
<proteinExistence type="predicted"/>
<sequence length="482" mass="54616">MYDVAIVGLGATGVSLLSQIQDEIYKVRTVKPRIAVFNPPCSFAKGKAFGDADAVHKVNTPPAVMAVTSTEPEQFIHWMYSAFSTHEQWPSRLKYSDFISQTYRDIRHAGILHIDEWRNSVTEMCRNAGGFALKDDKGDVIYARKVVMCLGSLAADIFPDFKSHHGFITHYTQFDQFSEKPLLIAGSGLTAIDAFRYARSKSPVDIHLYSRSGYAPTCLTTRNTYIPVHLTWRNLIAASAGSDDVLSVFLCLLRREFNLLLQHCEFRPAMKLLREGRQVDYFRLLLSRAEKGDLPWQDVLVSTRPYMHKLWIAFTPGQKQRFMKMYGAVWAAWQHPVPQEVYSELLEASAAGKLKFHQALSSPECEGGLFLLKTRSQMLSFTRLWDATGGRLHIESMEHPLLRHLLNQQLIEGHPCGGIDTDPLTCQCRVNNRNVPGLYNIGPLSKGSLFSTNSIWFNARCTESWAKKWAVEFCENVVKETL</sequence>
<protein>
    <recommendedName>
        <fullName evidence="1">FAD-dependent urate hydroxylase HpyO/Asp monooxygenase CreE-like FAD/NAD(P)-binding domain-containing protein</fullName>
    </recommendedName>
</protein>
<dbReference type="RefSeq" id="WP_016192182.1">
    <property type="nucleotide sequence ID" value="NZ_CP013970.1"/>
</dbReference>
<dbReference type="InterPro" id="IPR038732">
    <property type="entry name" value="HpyO/CreE_NAD-binding"/>
</dbReference>
<reference evidence="3" key="1">
    <citation type="submission" date="2016-01" db="EMBL/GenBank/DDBJ databases">
        <authorList>
            <person name="Shapiro L."/>
        </authorList>
    </citation>
    <scope>NUCLEOTIDE SEQUENCE [LARGE SCALE GENOMIC DNA]</scope>
    <source>
        <strain evidence="3">MDcuke</strain>
    </source>
</reference>
<dbReference type="InterPro" id="IPR052189">
    <property type="entry name" value="L-asp_N-monooxygenase_NS-form"/>
</dbReference>
<organism evidence="2 3">
    <name type="scientific">Erwinia tracheiphila</name>
    <dbReference type="NCBI Taxonomy" id="65700"/>
    <lineage>
        <taxon>Bacteria</taxon>
        <taxon>Pseudomonadati</taxon>
        <taxon>Pseudomonadota</taxon>
        <taxon>Gammaproteobacteria</taxon>
        <taxon>Enterobacterales</taxon>
        <taxon>Erwiniaceae</taxon>
        <taxon>Erwinia</taxon>
    </lineage>
</organism>
<gene>
    <name evidence="2" type="ORF">AV903_03830</name>
</gene>
<dbReference type="AlphaFoldDB" id="A0A345CPR7"/>
<evidence type="ECO:0000259" key="1">
    <source>
        <dbReference type="Pfam" id="PF13454"/>
    </source>
</evidence>
<evidence type="ECO:0000313" key="3">
    <source>
        <dbReference type="Proteomes" id="UP000264980"/>
    </source>
</evidence>
<dbReference type="PANTHER" id="PTHR40254">
    <property type="entry name" value="BLR0577 PROTEIN"/>
    <property type="match status" value="1"/>
</dbReference>
<dbReference type="EMBL" id="CP013970">
    <property type="protein sequence ID" value="AXF75434.1"/>
    <property type="molecule type" value="Genomic_DNA"/>
</dbReference>
<dbReference type="SUPFAM" id="SSF51905">
    <property type="entry name" value="FAD/NAD(P)-binding domain"/>
    <property type="match status" value="1"/>
</dbReference>